<evidence type="ECO:0000256" key="1">
    <source>
        <dbReference type="ARBA" id="ARBA00004167"/>
    </source>
</evidence>
<dbReference type="STRING" id="4155.A0A022QPD9"/>
<dbReference type="PhylomeDB" id="A0A022QPD9"/>
<dbReference type="Gene3D" id="1.10.630.10">
    <property type="entry name" value="Cytochrome P450"/>
    <property type="match status" value="1"/>
</dbReference>
<dbReference type="PROSITE" id="PS00086">
    <property type="entry name" value="CYTOCHROME_P450"/>
    <property type="match status" value="1"/>
</dbReference>
<dbReference type="Pfam" id="PF00067">
    <property type="entry name" value="p450"/>
    <property type="match status" value="1"/>
</dbReference>
<keyword evidence="3 11" id="KW-0349">Heme</keyword>
<evidence type="ECO:0000256" key="6">
    <source>
        <dbReference type="ARBA" id="ARBA00022989"/>
    </source>
</evidence>
<dbReference type="PRINTS" id="PR00463">
    <property type="entry name" value="EP450I"/>
</dbReference>
<sequence length="516" mass="59008">MWKFAIIPVLPFLVFFTCKFINWVWLKPRRIERLFRKQGMKGNSYKLLFGDSKETSLMYEEAYSKPIGLNDDITPRVMPNILHTVQKYGNYSFLWMGPRPRIFINDPAIGRSVLTKNRLFIKTFSIANRAVQLLVDGLANAEGAEWTKSRSMFNPLFNMDKLKPMMPAIQSCCEDKIKEWKRITTNENGSCEVDVFSDSRIVTSAIMAQLMFSSTYTEEIKNTFLQLGELGVLARLASKLLNIPGEEYLPTQSNRRVKEIEKYVRVSITTMIHDRLKSQTSAPSSNRDLLDVLLSELYSGNVTKESERKKIIENAVGECRVFFFGGFETSSNLLTWVMVLLSFHQDWQARAREEVLHVLGNRKSITSDDLSKMKIMTMIINETMRLYPPVMEISRLVAEDTKINELSIPKDSLVTFPVLMFHRNTEIWGEDAGEFRPDRFAEGVLKAANGNVAYMPFGWGPRICIGMNFALMEVKTFLAMALRDFTLELSPTYTHAPVVAITVQLQFGAPIVLTKI</sequence>
<reference evidence="14 15" key="1">
    <citation type="journal article" date="2013" name="Proc. Natl. Acad. Sci. U.S.A.">
        <title>Fine-scale variation in meiotic recombination in Mimulus inferred from population shotgun sequencing.</title>
        <authorList>
            <person name="Hellsten U."/>
            <person name="Wright K.M."/>
            <person name="Jenkins J."/>
            <person name="Shu S."/>
            <person name="Yuan Y."/>
            <person name="Wessler S.R."/>
            <person name="Schmutz J."/>
            <person name="Willis J.H."/>
            <person name="Rokhsar D.S."/>
        </authorList>
    </citation>
    <scope>NUCLEOTIDE SEQUENCE [LARGE SCALE GENOMIC DNA]</scope>
    <source>
        <strain evidence="15">cv. DUN x IM62</strain>
    </source>
</reference>
<comment type="subcellular location">
    <subcellularLocation>
        <location evidence="1">Membrane</location>
        <topology evidence="1">Single-pass membrane protein</topology>
    </subcellularLocation>
</comment>
<evidence type="ECO:0000256" key="7">
    <source>
        <dbReference type="ARBA" id="ARBA00023002"/>
    </source>
</evidence>
<evidence type="ECO:0000256" key="2">
    <source>
        <dbReference type="ARBA" id="ARBA00010617"/>
    </source>
</evidence>
<evidence type="ECO:0000256" key="3">
    <source>
        <dbReference type="ARBA" id="ARBA00022617"/>
    </source>
</evidence>
<organism evidence="14 15">
    <name type="scientific">Erythranthe guttata</name>
    <name type="common">Yellow monkey flower</name>
    <name type="synonym">Mimulus guttatus</name>
    <dbReference type="NCBI Taxonomy" id="4155"/>
    <lineage>
        <taxon>Eukaryota</taxon>
        <taxon>Viridiplantae</taxon>
        <taxon>Streptophyta</taxon>
        <taxon>Embryophyta</taxon>
        <taxon>Tracheophyta</taxon>
        <taxon>Spermatophyta</taxon>
        <taxon>Magnoliopsida</taxon>
        <taxon>eudicotyledons</taxon>
        <taxon>Gunneridae</taxon>
        <taxon>Pentapetalae</taxon>
        <taxon>asterids</taxon>
        <taxon>lamiids</taxon>
        <taxon>Lamiales</taxon>
        <taxon>Phrymaceae</taxon>
        <taxon>Erythranthe</taxon>
    </lineage>
</organism>
<keyword evidence="15" id="KW-1185">Reference proteome</keyword>
<comment type="cofactor">
    <cofactor evidence="11">
        <name>heme</name>
        <dbReference type="ChEBI" id="CHEBI:30413"/>
    </cofactor>
</comment>
<dbReference type="Proteomes" id="UP000030748">
    <property type="component" value="Unassembled WGS sequence"/>
</dbReference>
<dbReference type="InterPro" id="IPR017972">
    <property type="entry name" value="Cyt_P450_CS"/>
</dbReference>
<evidence type="ECO:0008006" key="16">
    <source>
        <dbReference type="Google" id="ProtNLM"/>
    </source>
</evidence>
<gene>
    <name evidence="14" type="ORF">MIMGU_mgv1a026336mg</name>
</gene>
<keyword evidence="4 13" id="KW-0812">Transmembrane</keyword>
<dbReference type="eggNOG" id="KOG0157">
    <property type="taxonomic scope" value="Eukaryota"/>
</dbReference>
<evidence type="ECO:0000313" key="15">
    <source>
        <dbReference type="Proteomes" id="UP000030748"/>
    </source>
</evidence>
<dbReference type="AlphaFoldDB" id="A0A022QPD9"/>
<feature type="transmembrane region" description="Helical" evidence="13">
    <location>
        <begin position="6"/>
        <end position="26"/>
    </location>
</feature>
<evidence type="ECO:0000256" key="13">
    <source>
        <dbReference type="SAM" id="Phobius"/>
    </source>
</evidence>
<evidence type="ECO:0000256" key="8">
    <source>
        <dbReference type="ARBA" id="ARBA00023004"/>
    </source>
</evidence>
<dbReference type="InterPro" id="IPR002401">
    <property type="entry name" value="Cyt_P450_E_grp-I"/>
</dbReference>
<feature type="binding site" description="axial binding residue" evidence="11">
    <location>
        <position position="464"/>
    </location>
    <ligand>
        <name>heme</name>
        <dbReference type="ChEBI" id="CHEBI:30413"/>
    </ligand>
    <ligandPart>
        <name>Fe</name>
        <dbReference type="ChEBI" id="CHEBI:18248"/>
    </ligandPart>
</feature>
<accession>A0A022QPD9</accession>
<name>A0A022QPD9_ERYGU</name>
<dbReference type="InterPro" id="IPR036396">
    <property type="entry name" value="Cyt_P450_sf"/>
</dbReference>
<evidence type="ECO:0000256" key="10">
    <source>
        <dbReference type="ARBA" id="ARBA00023136"/>
    </source>
</evidence>
<evidence type="ECO:0000256" key="12">
    <source>
        <dbReference type="RuleBase" id="RU000461"/>
    </source>
</evidence>
<comment type="similarity">
    <text evidence="2 12">Belongs to the cytochrome P450 family.</text>
</comment>
<evidence type="ECO:0000313" key="14">
    <source>
        <dbReference type="EMBL" id="EYU29826.1"/>
    </source>
</evidence>
<evidence type="ECO:0000256" key="5">
    <source>
        <dbReference type="ARBA" id="ARBA00022723"/>
    </source>
</evidence>
<dbReference type="InterPro" id="IPR050665">
    <property type="entry name" value="Cytochrome_P450_Monooxygen"/>
</dbReference>
<keyword evidence="7 12" id="KW-0560">Oxidoreductase</keyword>
<dbReference type="PANTHER" id="PTHR24282:SF273">
    <property type="entry name" value="CYTOCHROME P450 CYP72A219-LIKE"/>
    <property type="match status" value="1"/>
</dbReference>
<dbReference type="PRINTS" id="PR00385">
    <property type="entry name" value="P450"/>
</dbReference>
<keyword evidence="9 12" id="KW-0503">Monooxygenase</keyword>
<proteinExistence type="inferred from homology"/>
<keyword evidence="5 11" id="KW-0479">Metal-binding</keyword>
<evidence type="ECO:0000256" key="9">
    <source>
        <dbReference type="ARBA" id="ARBA00023033"/>
    </source>
</evidence>
<dbReference type="GO" id="GO:0020037">
    <property type="term" value="F:heme binding"/>
    <property type="evidence" value="ECO:0007669"/>
    <property type="project" value="InterPro"/>
</dbReference>
<evidence type="ECO:0000256" key="4">
    <source>
        <dbReference type="ARBA" id="ARBA00022692"/>
    </source>
</evidence>
<dbReference type="GO" id="GO:0005506">
    <property type="term" value="F:iron ion binding"/>
    <property type="evidence" value="ECO:0007669"/>
    <property type="project" value="InterPro"/>
</dbReference>
<dbReference type="GO" id="GO:0016705">
    <property type="term" value="F:oxidoreductase activity, acting on paired donors, with incorporation or reduction of molecular oxygen"/>
    <property type="evidence" value="ECO:0007669"/>
    <property type="project" value="InterPro"/>
</dbReference>
<dbReference type="InterPro" id="IPR001128">
    <property type="entry name" value="Cyt_P450"/>
</dbReference>
<dbReference type="GO" id="GO:0004497">
    <property type="term" value="F:monooxygenase activity"/>
    <property type="evidence" value="ECO:0000318"/>
    <property type="project" value="GO_Central"/>
</dbReference>
<keyword evidence="8 11" id="KW-0408">Iron</keyword>
<keyword evidence="10 13" id="KW-0472">Membrane</keyword>
<keyword evidence="6 13" id="KW-1133">Transmembrane helix</keyword>
<dbReference type="SUPFAM" id="SSF48264">
    <property type="entry name" value="Cytochrome P450"/>
    <property type="match status" value="1"/>
</dbReference>
<dbReference type="PANTHER" id="PTHR24282">
    <property type="entry name" value="CYTOCHROME P450 FAMILY MEMBER"/>
    <property type="match status" value="1"/>
</dbReference>
<evidence type="ECO:0000256" key="11">
    <source>
        <dbReference type="PIRSR" id="PIRSR602401-1"/>
    </source>
</evidence>
<dbReference type="GO" id="GO:0016020">
    <property type="term" value="C:membrane"/>
    <property type="evidence" value="ECO:0007669"/>
    <property type="project" value="UniProtKB-SubCell"/>
</dbReference>
<protein>
    <recommendedName>
        <fullName evidence="16">Cytochrome P450</fullName>
    </recommendedName>
</protein>
<dbReference type="EMBL" id="KI631145">
    <property type="protein sequence ID" value="EYU29826.1"/>
    <property type="molecule type" value="Genomic_DNA"/>
</dbReference>